<name>A0A930FY19_9RHOO</name>
<feature type="transmembrane region" description="Helical" evidence="9">
    <location>
        <begin position="259"/>
        <end position="279"/>
    </location>
</feature>
<dbReference type="GO" id="GO:0036376">
    <property type="term" value="P:sodium ion export across plasma membrane"/>
    <property type="evidence" value="ECO:0007669"/>
    <property type="project" value="TreeGrafter"/>
</dbReference>
<dbReference type="SUPFAM" id="SSF56784">
    <property type="entry name" value="HAD-like"/>
    <property type="match status" value="1"/>
</dbReference>
<evidence type="ECO:0000256" key="3">
    <source>
        <dbReference type="ARBA" id="ARBA00022692"/>
    </source>
</evidence>
<dbReference type="GO" id="GO:0005886">
    <property type="term" value="C:plasma membrane"/>
    <property type="evidence" value="ECO:0007669"/>
    <property type="project" value="TreeGrafter"/>
</dbReference>
<dbReference type="SMART" id="SM00831">
    <property type="entry name" value="Cation_ATPase_N"/>
    <property type="match status" value="1"/>
</dbReference>
<dbReference type="Gene3D" id="2.70.150.10">
    <property type="entry name" value="Calcium-transporting ATPase, cytoplasmic transduction domain A"/>
    <property type="match status" value="1"/>
</dbReference>
<organism evidence="11 12">
    <name type="scientific">Dechloromonas agitata</name>
    <dbReference type="NCBI Taxonomy" id="73030"/>
    <lineage>
        <taxon>Bacteria</taxon>
        <taxon>Pseudomonadati</taxon>
        <taxon>Pseudomonadota</taxon>
        <taxon>Betaproteobacteria</taxon>
        <taxon>Rhodocyclales</taxon>
        <taxon>Azonexaceae</taxon>
        <taxon>Dechloromonas</taxon>
    </lineage>
</organism>
<evidence type="ECO:0000256" key="4">
    <source>
        <dbReference type="ARBA" id="ARBA00022741"/>
    </source>
</evidence>
<keyword evidence="8 9" id="KW-0472">Membrane</keyword>
<comment type="similarity">
    <text evidence="2">Belongs to the cation transport ATPase (P-type) (TC 3.A.3) family. Type IIA subfamily.</text>
</comment>
<dbReference type="Proteomes" id="UP000718593">
    <property type="component" value="Unassembled WGS sequence"/>
</dbReference>
<accession>A0A930FY19</accession>
<keyword evidence="7 9" id="KW-1133">Transmembrane helix</keyword>
<dbReference type="InterPro" id="IPR001757">
    <property type="entry name" value="P_typ_ATPase"/>
</dbReference>
<dbReference type="Pfam" id="PF00689">
    <property type="entry name" value="Cation_ATPase_C"/>
    <property type="match status" value="1"/>
</dbReference>
<feature type="transmembrane region" description="Helical" evidence="9">
    <location>
        <begin position="731"/>
        <end position="750"/>
    </location>
</feature>
<keyword evidence="3 9" id="KW-0812">Transmembrane</keyword>
<feature type="transmembrane region" description="Helical" evidence="9">
    <location>
        <begin position="834"/>
        <end position="857"/>
    </location>
</feature>
<dbReference type="InterPro" id="IPR006068">
    <property type="entry name" value="ATPase_P-typ_cation-transptr_C"/>
</dbReference>
<evidence type="ECO:0000259" key="10">
    <source>
        <dbReference type="SMART" id="SM00831"/>
    </source>
</evidence>
<dbReference type="NCBIfam" id="TIGR01494">
    <property type="entry name" value="ATPase_P-type"/>
    <property type="match status" value="3"/>
</dbReference>
<dbReference type="Pfam" id="PF13246">
    <property type="entry name" value="Cation_ATPase"/>
    <property type="match status" value="1"/>
</dbReference>
<sequence>MALPDPALPDADSAPPLAWHADTADNASRRLGVDHAAGLDDGEAAERLRQHGPNRLTERPGKPAWRRFAAQLAQPLVLVLIAAGAVTAGLGEGVDAGVIFGVVLVNALIGYWQEAKAEGALAALARSVATPVTVRRSGHRRQLDASQLVPGDIVLLAAGDRVPADLRLMHQNELQTDESPLTGESQPVSKQAAALAADTLLADRSNMAWAGTTVVAGQGSGLVVATGDATETGRIAGLIAAAPDLATPLTRKMARFSNWLLWAIGGLAGLTFAVGLARGEPAFDMFMAAVALAVGAIPEGLPAAVTVTLAIGVARMARRRAIIRHLPAVETLGSTTVICSDKTGTLTENAMTVRVLWCGGEGYAVEGQGYTPDGAIRHDEMPATIAGAVRECLIAGALCNDASLRHERGRWQITGDPTEAALLVAARKGGLDERTLAALFPRHDVLPFDACRQYMATAHGADGGNMLYIKGALERLLPLCVAQLATNGDTVPLDGNAVEQAARAYAGQGMRVLLLARRHIAADASLADAVRADLTLIGLVGMIDPPRRAAIAAIRNCHSAGIRVKMITGDHAITAQAIAGQIGLAAERVLTGRDLAGLDDAALAEAALAVDVFARVEPEQKLRLVRALQGKGEVVAMTGDGVNDAPALKQADIGVAMGLGGTEVAKEAAAMVLTDDNFASIEAAVEEGRGVWDNLVKFITWTLPTNFGEGLVIVAAILAGATLPITPLQILWINMTTAVLLGLPLAFEPIEQRIMRRPPRRLDQPVLDGALIRRIVLVSCLLLAGAFGLFLRELQQGHTLAEARTVAVNLFVMVEAAYLFNCRSLSRGFWQQGLFSNLWVWGGLGAMLVLQLAMTYLPAMNAAFGTAPIGLQAWAEIGAFALFSSLLIGLEKWLTISRRPAG</sequence>
<comment type="subcellular location">
    <subcellularLocation>
        <location evidence="1">Membrane</location>
        <topology evidence="1">Multi-pass membrane protein</topology>
    </subcellularLocation>
</comment>
<evidence type="ECO:0000313" key="12">
    <source>
        <dbReference type="Proteomes" id="UP000718593"/>
    </source>
</evidence>
<dbReference type="InterPro" id="IPR008250">
    <property type="entry name" value="ATPase_P-typ_transduc_dom_A_sf"/>
</dbReference>
<comment type="caution">
    <text evidence="11">The sequence shown here is derived from an EMBL/GenBank/DDBJ whole genome shotgun (WGS) entry which is preliminary data.</text>
</comment>
<dbReference type="InterPro" id="IPR044492">
    <property type="entry name" value="P_typ_ATPase_HD_dom"/>
</dbReference>
<dbReference type="PRINTS" id="PR00120">
    <property type="entry name" value="HATPASE"/>
</dbReference>
<dbReference type="InterPro" id="IPR050510">
    <property type="entry name" value="Cation_transp_ATPase_P-type"/>
</dbReference>
<evidence type="ECO:0000256" key="1">
    <source>
        <dbReference type="ARBA" id="ARBA00004141"/>
    </source>
</evidence>
<dbReference type="PROSITE" id="PS00154">
    <property type="entry name" value="ATPASE_E1_E2"/>
    <property type="match status" value="1"/>
</dbReference>
<dbReference type="GO" id="GO:0005391">
    <property type="term" value="F:P-type sodium:potassium-exchanging transporter activity"/>
    <property type="evidence" value="ECO:0007669"/>
    <property type="project" value="TreeGrafter"/>
</dbReference>
<dbReference type="SFLD" id="SFLDG00002">
    <property type="entry name" value="C1.7:_P-type_atpase_like"/>
    <property type="match status" value="1"/>
</dbReference>
<dbReference type="GO" id="GO:1990573">
    <property type="term" value="P:potassium ion import across plasma membrane"/>
    <property type="evidence" value="ECO:0007669"/>
    <property type="project" value="TreeGrafter"/>
</dbReference>
<dbReference type="Pfam" id="PF00690">
    <property type="entry name" value="Cation_ATPase_N"/>
    <property type="match status" value="1"/>
</dbReference>
<dbReference type="Gene3D" id="3.40.50.1000">
    <property type="entry name" value="HAD superfamily/HAD-like"/>
    <property type="match status" value="1"/>
</dbReference>
<dbReference type="SFLD" id="SFLDS00003">
    <property type="entry name" value="Haloacid_Dehalogenase"/>
    <property type="match status" value="1"/>
</dbReference>
<evidence type="ECO:0000256" key="8">
    <source>
        <dbReference type="ARBA" id="ARBA00023136"/>
    </source>
</evidence>
<feature type="transmembrane region" description="Helical" evidence="9">
    <location>
        <begin position="96"/>
        <end position="112"/>
    </location>
</feature>
<dbReference type="InterPro" id="IPR023299">
    <property type="entry name" value="ATPase_P-typ_cyto_dom_N"/>
</dbReference>
<gene>
    <name evidence="11" type="ORF">HXL68_00975</name>
</gene>
<dbReference type="Pfam" id="PF00122">
    <property type="entry name" value="E1-E2_ATPase"/>
    <property type="match status" value="1"/>
</dbReference>
<dbReference type="Gene3D" id="1.20.1110.10">
    <property type="entry name" value="Calcium-transporting ATPase, transmembrane domain"/>
    <property type="match status" value="1"/>
</dbReference>
<dbReference type="FunFam" id="3.40.50.1000:FF:000001">
    <property type="entry name" value="Phospholipid-transporting ATPase IC"/>
    <property type="match status" value="1"/>
</dbReference>
<dbReference type="EMBL" id="JABZMI010000006">
    <property type="protein sequence ID" value="MBF1163591.1"/>
    <property type="molecule type" value="Genomic_DNA"/>
</dbReference>
<feature type="transmembrane region" description="Helical" evidence="9">
    <location>
        <begin position="869"/>
        <end position="890"/>
    </location>
</feature>
<proteinExistence type="inferred from homology"/>
<dbReference type="InterPro" id="IPR059000">
    <property type="entry name" value="ATPase_P-type_domA"/>
</dbReference>
<dbReference type="Pfam" id="PF08282">
    <property type="entry name" value="Hydrolase_3"/>
    <property type="match status" value="1"/>
</dbReference>
<dbReference type="SUPFAM" id="SSF81665">
    <property type="entry name" value="Calcium ATPase, transmembrane domain M"/>
    <property type="match status" value="1"/>
</dbReference>
<dbReference type="PRINTS" id="PR00119">
    <property type="entry name" value="CATATPASE"/>
</dbReference>
<dbReference type="InterPro" id="IPR018303">
    <property type="entry name" value="ATPase_P-typ_P_site"/>
</dbReference>
<keyword evidence="4" id="KW-0547">Nucleotide-binding</keyword>
<dbReference type="Gene3D" id="3.40.1110.10">
    <property type="entry name" value="Calcium-transporting ATPase, cytoplasmic domain N"/>
    <property type="match status" value="1"/>
</dbReference>
<dbReference type="InterPro" id="IPR023214">
    <property type="entry name" value="HAD_sf"/>
</dbReference>
<evidence type="ECO:0000256" key="9">
    <source>
        <dbReference type="SAM" id="Phobius"/>
    </source>
</evidence>
<evidence type="ECO:0000256" key="5">
    <source>
        <dbReference type="ARBA" id="ARBA00022840"/>
    </source>
</evidence>
<dbReference type="PANTHER" id="PTHR43294">
    <property type="entry name" value="SODIUM/POTASSIUM-TRANSPORTING ATPASE SUBUNIT ALPHA"/>
    <property type="match status" value="1"/>
</dbReference>
<feature type="transmembrane region" description="Helical" evidence="9">
    <location>
        <begin position="285"/>
        <end position="314"/>
    </location>
</feature>
<dbReference type="InterPro" id="IPR004014">
    <property type="entry name" value="ATPase_P-typ_cation-transptr_N"/>
</dbReference>
<feature type="transmembrane region" description="Helical" evidence="9">
    <location>
        <begin position="771"/>
        <end position="791"/>
    </location>
</feature>
<feature type="transmembrane region" description="Helical" evidence="9">
    <location>
        <begin position="68"/>
        <end position="90"/>
    </location>
</feature>
<feature type="transmembrane region" description="Helical" evidence="9">
    <location>
        <begin position="707"/>
        <end position="725"/>
    </location>
</feature>
<protein>
    <submittedName>
        <fullName evidence="11">HAD-IC family P-type ATPase</fullName>
    </submittedName>
</protein>
<dbReference type="GO" id="GO:0030007">
    <property type="term" value="P:intracellular potassium ion homeostasis"/>
    <property type="evidence" value="ECO:0007669"/>
    <property type="project" value="TreeGrafter"/>
</dbReference>
<keyword evidence="6" id="KW-1278">Translocase</keyword>
<dbReference type="GO" id="GO:0016887">
    <property type="term" value="F:ATP hydrolysis activity"/>
    <property type="evidence" value="ECO:0007669"/>
    <property type="project" value="InterPro"/>
</dbReference>
<evidence type="ECO:0000256" key="2">
    <source>
        <dbReference type="ARBA" id="ARBA00005675"/>
    </source>
</evidence>
<evidence type="ECO:0000313" key="11">
    <source>
        <dbReference type="EMBL" id="MBF1163591.1"/>
    </source>
</evidence>
<dbReference type="SUPFAM" id="SSF81660">
    <property type="entry name" value="Metal cation-transporting ATPase, ATP-binding domain N"/>
    <property type="match status" value="1"/>
</dbReference>
<dbReference type="AlphaFoldDB" id="A0A930FY19"/>
<dbReference type="InterPro" id="IPR036412">
    <property type="entry name" value="HAD-like_sf"/>
</dbReference>
<feature type="domain" description="Cation-transporting P-type ATPase N-terminal" evidence="10">
    <location>
        <begin position="18"/>
        <end position="92"/>
    </location>
</feature>
<dbReference type="InterPro" id="IPR023298">
    <property type="entry name" value="ATPase_P-typ_TM_dom_sf"/>
</dbReference>
<feature type="transmembrane region" description="Helical" evidence="9">
    <location>
        <begin position="803"/>
        <end position="822"/>
    </location>
</feature>
<dbReference type="GO" id="GO:1902600">
    <property type="term" value="P:proton transmembrane transport"/>
    <property type="evidence" value="ECO:0007669"/>
    <property type="project" value="TreeGrafter"/>
</dbReference>
<dbReference type="PANTHER" id="PTHR43294:SF20">
    <property type="entry name" value="P-TYPE ATPASE"/>
    <property type="match status" value="1"/>
</dbReference>
<dbReference type="SUPFAM" id="SSF81653">
    <property type="entry name" value="Calcium ATPase, transduction domain A"/>
    <property type="match status" value="1"/>
</dbReference>
<dbReference type="GO" id="GO:0006883">
    <property type="term" value="P:intracellular sodium ion homeostasis"/>
    <property type="evidence" value="ECO:0007669"/>
    <property type="project" value="TreeGrafter"/>
</dbReference>
<keyword evidence="5" id="KW-0067">ATP-binding</keyword>
<dbReference type="SFLD" id="SFLDF00027">
    <property type="entry name" value="p-type_atpase"/>
    <property type="match status" value="1"/>
</dbReference>
<evidence type="ECO:0000256" key="6">
    <source>
        <dbReference type="ARBA" id="ARBA00022967"/>
    </source>
</evidence>
<reference evidence="11" key="1">
    <citation type="submission" date="2020-04" db="EMBL/GenBank/DDBJ databases">
        <title>Deep metagenomics examines the oral microbiome during advanced dental caries in children, revealing novel taxa and co-occurrences with host molecules.</title>
        <authorList>
            <person name="Baker J.L."/>
            <person name="Morton J.T."/>
            <person name="Dinis M."/>
            <person name="Alvarez R."/>
            <person name="Tran N.C."/>
            <person name="Knight R."/>
            <person name="Edlund A."/>
        </authorList>
    </citation>
    <scope>NUCLEOTIDE SEQUENCE</scope>
    <source>
        <strain evidence="11">JCVI_32_bin.24</strain>
    </source>
</reference>
<evidence type="ECO:0000256" key="7">
    <source>
        <dbReference type="ARBA" id="ARBA00022989"/>
    </source>
</evidence>
<dbReference type="GO" id="GO:0005524">
    <property type="term" value="F:ATP binding"/>
    <property type="evidence" value="ECO:0007669"/>
    <property type="project" value="UniProtKB-KW"/>
</dbReference>